<dbReference type="InterPro" id="IPR053772">
    <property type="entry name" value="At1g61320/At1g61330-like"/>
</dbReference>
<dbReference type="Pfam" id="PF23622">
    <property type="entry name" value="LRR_At1g61320_AtMIF1"/>
    <property type="match status" value="1"/>
</dbReference>
<dbReference type="eggNOG" id="ENOG502QTMV">
    <property type="taxonomic scope" value="Eukaryota"/>
</dbReference>
<dbReference type="AlphaFoldDB" id="A0A061EZC7"/>
<name>A0A061EZC7_THECC</name>
<accession>A0A061EZC7</accession>
<dbReference type="Proteomes" id="UP000026915">
    <property type="component" value="Chromosome 5"/>
</dbReference>
<dbReference type="PANTHER" id="PTHR34145:SF53">
    <property type="entry name" value="LEUCINE-RICH REPEAT DOMAIN SUPERFAMILY"/>
    <property type="match status" value="1"/>
</dbReference>
<dbReference type="Gene3D" id="3.80.10.10">
    <property type="entry name" value="Ribonuclease Inhibitor"/>
    <property type="match status" value="1"/>
</dbReference>
<dbReference type="OMA" id="PCHEEAE"/>
<dbReference type="SUPFAM" id="SSF81383">
    <property type="entry name" value="F-box domain"/>
    <property type="match status" value="1"/>
</dbReference>
<protein>
    <submittedName>
        <fullName evidence="2">F-box family protein, putative</fullName>
    </submittedName>
</protein>
<dbReference type="SUPFAM" id="SSF52058">
    <property type="entry name" value="L domain-like"/>
    <property type="match status" value="1"/>
</dbReference>
<proteinExistence type="predicted"/>
<organism evidence="2 3">
    <name type="scientific">Theobroma cacao</name>
    <name type="common">Cacao</name>
    <name type="synonym">Cocoa</name>
    <dbReference type="NCBI Taxonomy" id="3641"/>
    <lineage>
        <taxon>Eukaryota</taxon>
        <taxon>Viridiplantae</taxon>
        <taxon>Streptophyta</taxon>
        <taxon>Embryophyta</taxon>
        <taxon>Tracheophyta</taxon>
        <taxon>Spermatophyta</taxon>
        <taxon>Magnoliopsida</taxon>
        <taxon>eudicotyledons</taxon>
        <taxon>Gunneridae</taxon>
        <taxon>Pentapetalae</taxon>
        <taxon>rosids</taxon>
        <taxon>malvids</taxon>
        <taxon>Malvales</taxon>
        <taxon>Malvaceae</taxon>
        <taxon>Byttnerioideae</taxon>
        <taxon>Theobroma</taxon>
    </lineage>
</organism>
<sequence length="490" mass="56560">MDHKFVSNSFELENTSSNRLSRDKGRMEMEDGRHDFISSLPQDILKRIISLLPLDEAVRTSTFSAVWRSLWVPVLVPCHEEAEGELKEIISMLSKSYDSHRIWKLYLSYQDSKKAASETKYDVFVLATKGVEQELILEFSKREKEAKDFHLKFKPTCPASGAVSFSTLKMLRLRSVNNLGKDLTSALFSSCKFLESLELEKCSGLQSLDIEANDNLQSLKVLDCPDMVNIRVSARHLRSFWYQGVLPQVQLKNTLDLVEVMLDLRDGFCSCEFDCEDVVSFLTSLKEIEILTISSWLLEWLCSGGVIFSRLELRFNKLKELSWMEHSGMNKTKRDSLACFLNICPAMEKLLIKVDPGLNSISCPYFHQYLHEPHLWMDDATVKSNTSRLENLKIVEFWGYKSEEDQFLLLELLLEKANMLESITVTSPENHSWEVAKIPQSQLKQTWNTSNQRKQNAVFSLFRAFFMAVFEEIHVVFCPEKAEICNLSWF</sequence>
<feature type="domain" description="At1g61320/AtMIF1 LRR" evidence="1">
    <location>
        <begin position="142"/>
        <end position="432"/>
    </location>
</feature>
<dbReference type="EMBL" id="CM001883">
    <property type="protein sequence ID" value="EOY07619.1"/>
    <property type="molecule type" value="Genomic_DNA"/>
</dbReference>
<evidence type="ECO:0000313" key="2">
    <source>
        <dbReference type="EMBL" id="EOY07619.1"/>
    </source>
</evidence>
<dbReference type="PANTHER" id="PTHR34145">
    <property type="entry name" value="OS02G0105600 PROTEIN"/>
    <property type="match status" value="1"/>
</dbReference>
<dbReference type="InterPro" id="IPR036047">
    <property type="entry name" value="F-box-like_dom_sf"/>
</dbReference>
<evidence type="ECO:0000259" key="1">
    <source>
        <dbReference type="Pfam" id="PF23622"/>
    </source>
</evidence>
<dbReference type="InterPro" id="IPR032675">
    <property type="entry name" value="LRR_dom_sf"/>
</dbReference>
<gene>
    <name evidence="2" type="ORF">TCM_022005</name>
</gene>
<dbReference type="STRING" id="3641.A0A061EZC7"/>
<dbReference type="InParanoid" id="A0A061EZC7"/>
<evidence type="ECO:0000313" key="3">
    <source>
        <dbReference type="Proteomes" id="UP000026915"/>
    </source>
</evidence>
<reference evidence="2 3" key="1">
    <citation type="journal article" date="2013" name="Genome Biol.">
        <title>The genome sequence of the most widely cultivated cacao type and its use to identify candidate genes regulating pod color.</title>
        <authorList>
            <person name="Motamayor J.C."/>
            <person name="Mockaitis K."/>
            <person name="Schmutz J."/>
            <person name="Haiminen N."/>
            <person name="Iii D.L."/>
            <person name="Cornejo O."/>
            <person name="Findley S.D."/>
            <person name="Zheng P."/>
            <person name="Utro F."/>
            <person name="Royaert S."/>
            <person name="Saski C."/>
            <person name="Jenkins J."/>
            <person name="Podicheti R."/>
            <person name="Zhao M."/>
            <person name="Scheffler B.E."/>
            <person name="Stack J.C."/>
            <person name="Feltus F.A."/>
            <person name="Mustiga G.M."/>
            <person name="Amores F."/>
            <person name="Phillips W."/>
            <person name="Marelli J.P."/>
            <person name="May G.D."/>
            <person name="Shapiro H."/>
            <person name="Ma J."/>
            <person name="Bustamante C.D."/>
            <person name="Schnell R.J."/>
            <person name="Main D."/>
            <person name="Gilbert D."/>
            <person name="Parida L."/>
            <person name="Kuhn D.N."/>
        </authorList>
    </citation>
    <scope>NUCLEOTIDE SEQUENCE [LARGE SCALE GENOMIC DNA]</scope>
    <source>
        <strain evidence="3">cv. Matina 1-6</strain>
    </source>
</reference>
<dbReference type="Gramene" id="EOY07619">
    <property type="protein sequence ID" value="EOY07619"/>
    <property type="gene ID" value="TCM_022005"/>
</dbReference>
<dbReference type="HOGENOM" id="CLU_046786_1_0_1"/>
<dbReference type="InterPro" id="IPR055357">
    <property type="entry name" value="LRR_At1g61320_AtMIF1"/>
</dbReference>
<keyword evidence="3" id="KW-1185">Reference proteome</keyword>